<feature type="domain" description="FAS1" evidence="3">
    <location>
        <begin position="24"/>
        <end position="164"/>
    </location>
</feature>
<dbReference type="AlphaFoldDB" id="A0A137PFP8"/>
<dbReference type="GO" id="GO:0005615">
    <property type="term" value="C:extracellular space"/>
    <property type="evidence" value="ECO:0007669"/>
    <property type="project" value="TreeGrafter"/>
</dbReference>
<feature type="compositionally biased region" description="Polar residues" evidence="1">
    <location>
        <begin position="321"/>
        <end position="343"/>
    </location>
</feature>
<dbReference type="InterPro" id="IPR050904">
    <property type="entry name" value="Adhesion/Biosynth-related"/>
</dbReference>
<dbReference type="Gene3D" id="2.30.180.10">
    <property type="entry name" value="FAS1 domain"/>
    <property type="match status" value="2"/>
</dbReference>
<feature type="compositionally biased region" description="Polar residues" evidence="1">
    <location>
        <begin position="351"/>
        <end position="361"/>
    </location>
</feature>
<feature type="chain" id="PRO_5007294746" evidence="2">
    <location>
        <begin position="20"/>
        <end position="531"/>
    </location>
</feature>
<feature type="compositionally biased region" description="Polar residues" evidence="1">
    <location>
        <begin position="479"/>
        <end position="502"/>
    </location>
</feature>
<evidence type="ECO:0000256" key="1">
    <source>
        <dbReference type="SAM" id="MobiDB-lite"/>
    </source>
</evidence>
<dbReference type="PANTHER" id="PTHR10900:SF77">
    <property type="entry name" value="FI19380P1"/>
    <property type="match status" value="1"/>
</dbReference>
<feature type="region of interest" description="Disordered" evidence="1">
    <location>
        <begin position="403"/>
        <end position="531"/>
    </location>
</feature>
<name>A0A137PFP8_CONC2</name>
<keyword evidence="5" id="KW-1185">Reference proteome</keyword>
<keyword evidence="2" id="KW-0732">Signal</keyword>
<feature type="region of interest" description="Disordered" evidence="1">
    <location>
        <begin position="295"/>
        <end position="372"/>
    </location>
</feature>
<organism evidence="4 5">
    <name type="scientific">Conidiobolus coronatus (strain ATCC 28846 / CBS 209.66 / NRRL 28638)</name>
    <name type="common">Delacroixia coronata</name>
    <dbReference type="NCBI Taxonomy" id="796925"/>
    <lineage>
        <taxon>Eukaryota</taxon>
        <taxon>Fungi</taxon>
        <taxon>Fungi incertae sedis</taxon>
        <taxon>Zoopagomycota</taxon>
        <taxon>Entomophthoromycotina</taxon>
        <taxon>Entomophthoromycetes</taxon>
        <taxon>Entomophthorales</taxon>
        <taxon>Ancylistaceae</taxon>
        <taxon>Conidiobolus</taxon>
    </lineage>
</organism>
<dbReference type="PANTHER" id="PTHR10900">
    <property type="entry name" value="PERIOSTIN-RELATED"/>
    <property type="match status" value="1"/>
</dbReference>
<dbReference type="SUPFAM" id="SSF82153">
    <property type="entry name" value="FAS1 domain"/>
    <property type="match status" value="2"/>
</dbReference>
<evidence type="ECO:0000259" key="3">
    <source>
        <dbReference type="PROSITE" id="PS50213"/>
    </source>
</evidence>
<gene>
    <name evidence="4" type="ORF">CONCODRAFT_68030</name>
</gene>
<evidence type="ECO:0000313" key="5">
    <source>
        <dbReference type="Proteomes" id="UP000070444"/>
    </source>
</evidence>
<feature type="compositionally biased region" description="Polar residues" evidence="1">
    <location>
        <begin position="423"/>
        <end position="467"/>
    </location>
</feature>
<accession>A0A137PFP8</accession>
<sequence length="531" mass="56970">MLIRLNLLTVIGLVSIVAGADIPAMSFMDVIASQKELSSFHRILSTPEMDKVVGLLSSADRKFTVFAPTNEALAELKDVSKASKVSVQDIILYHIVEGEAKSNQIKSLHFAPTMFSVKEQTQALKIARTAKGIELSSGPAPPVNVIKEDFSAKNGQLHIIEKVLDVPVSVSKTLQKAGLTKFLAAATQNDLIVTMDRQRGVTVLAPSNEAMDKLLTQNPEMTDHELHQVLKLLVVPNQIRYTNRILTPVTVESMGGPLVMERSENDILVNGIKISNADIITTSGVLHVIDEVPFKVKGSPNADSTSKPSSEESSELESESRPQSTQEQQEFALQPESELSSSKPAPEQEETSAQPEVQQSKPRPPSGFSEFASSGKVKELIAASLKAIEESTQSSAFNLAQIQPQSETQAASLAEALSELHNAPTSPVSQSETFSELVSTSTSNTATPHSLTETSTESVPHTFSESSIDAAPHAFSEASIDNASHSLNAAGTESALEQSSSIPAAKPFSSEEELLSNVLTTANPSRTNRRL</sequence>
<dbReference type="EMBL" id="KQ964431">
    <property type="protein sequence ID" value="KXN73812.1"/>
    <property type="molecule type" value="Genomic_DNA"/>
</dbReference>
<evidence type="ECO:0000256" key="2">
    <source>
        <dbReference type="SAM" id="SignalP"/>
    </source>
</evidence>
<feature type="compositionally biased region" description="Low complexity" evidence="1">
    <location>
        <begin position="405"/>
        <end position="420"/>
    </location>
</feature>
<feature type="domain" description="FAS1" evidence="3">
    <location>
        <begin position="166"/>
        <end position="293"/>
    </location>
</feature>
<dbReference type="Proteomes" id="UP000070444">
    <property type="component" value="Unassembled WGS sequence"/>
</dbReference>
<proteinExistence type="predicted"/>
<dbReference type="OrthoDB" id="286301at2759"/>
<dbReference type="SMART" id="SM00554">
    <property type="entry name" value="FAS1"/>
    <property type="match status" value="2"/>
</dbReference>
<reference evidence="4 5" key="1">
    <citation type="journal article" date="2015" name="Genome Biol. Evol.">
        <title>Phylogenomic analyses indicate that early fungi evolved digesting cell walls of algal ancestors of land plants.</title>
        <authorList>
            <person name="Chang Y."/>
            <person name="Wang S."/>
            <person name="Sekimoto S."/>
            <person name="Aerts A.L."/>
            <person name="Choi C."/>
            <person name="Clum A."/>
            <person name="LaButti K.M."/>
            <person name="Lindquist E.A."/>
            <person name="Yee Ngan C."/>
            <person name="Ohm R.A."/>
            <person name="Salamov A.A."/>
            <person name="Grigoriev I.V."/>
            <person name="Spatafora J.W."/>
            <person name="Berbee M.L."/>
        </authorList>
    </citation>
    <scope>NUCLEOTIDE SEQUENCE [LARGE SCALE GENOMIC DNA]</scope>
    <source>
        <strain evidence="4 5">NRRL 28638</strain>
    </source>
</reference>
<dbReference type="InterPro" id="IPR000782">
    <property type="entry name" value="FAS1_domain"/>
</dbReference>
<feature type="signal peptide" evidence="2">
    <location>
        <begin position="1"/>
        <end position="19"/>
    </location>
</feature>
<feature type="compositionally biased region" description="Polar residues" evidence="1">
    <location>
        <begin position="517"/>
        <end position="531"/>
    </location>
</feature>
<dbReference type="InterPro" id="IPR036378">
    <property type="entry name" value="FAS1_dom_sf"/>
</dbReference>
<dbReference type="PROSITE" id="PS50213">
    <property type="entry name" value="FAS1"/>
    <property type="match status" value="2"/>
</dbReference>
<evidence type="ECO:0000313" key="4">
    <source>
        <dbReference type="EMBL" id="KXN73812.1"/>
    </source>
</evidence>
<dbReference type="STRING" id="796925.A0A137PFP8"/>
<dbReference type="Pfam" id="PF02469">
    <property type="entry name" value="Fasciclin"/>
    <property type="match status" value="2"/>
</dbReference>
<protein>
    <submittedName>
        <fullName evidence="4">FAS1 domain-containing protein</fullName>
    </submittedName>
</protein>